<dbReference type="InterPro" id="IPR036637">
    <property type="entry name" value="Phosphohistidine_dom_sf"/>
</dbReference>
<dbReference type="InterPro" id="IPR002192">
    <property type="entry name" value="PPDK_AMP/ATP-bd"/>
</dbReference>
<feature type="compositionally biased region" description="Low complexity" evidence="1">
    <location>
        <begin position="917"/>
        <end position="926"/>
    </location>
</feature>
<reference evidence="5" key="1">
    <citation type="journal article" date="2019" name="Int. J. Syst. Evol. Microbiol.">
        <title>The Global Catalogue of Microorganisms (GCM) 10K type strain sequencing project: providing services to taxonomists for standard genome sequencing and annotation.</title>
        <authorList>
            <consortium name="The Broad Institute Genomics Platform"/>
            <consortium name="The Broad Institute Genome Sequencing Center for Infectious Disease"/>
            <person name="Wu L."/>
            <person name="Ma J."/>
        </authorList>
    </citation>
    <scope>NUCLEOTIDE SEQUENCE [LARGE SCALE GENOMIC DNA]</scope>
    <source>
        <strain evidence="5">JCM 3369</strain>
    </source>
</reference>
<name>A0ABW2CDZ1_9ACTN</name>
<dbReference type="Gene3D" id="3.30.470.20">
    <property type="entry name" value="ATP-grasp fold, B domain"/>
    <property type="match status" value="1"/>
</dbReference>
<dbReference type="InterPro" id="IPR013815">
    <property type="entry name" value="ATP_grasp_subdomain_1"/>
</dbReference>
<dbReference type="SUPFAM" id="SSF56059">
    <property type="entry name" value="Glutathione synthetase ATP-binding domain-like"/>
    <property type="match status" value="1"/>
</dbReference>
<proteinExistence type="predicted"/>
<evidence type="ECO:0000313" key="5">
    <source>
        <dbReference type="Proteomes" id="UP001596380"/>
    </source>
</evidence>
<dbReference type="InterPro" id="IPR051549">
    <property type="entry name" value="PEP_Utilizing_Enz"/>
</dbReference>
<evidence type="ECO:0000259" key="3">
    <source>
        <dbReference type="Pfam" id="PF01326"/>
    </source>
</evidence>
<gene>
    <name evidence="4" type="ORF">ACFQKB_09480</name>
</gene>
<dbReference type="RefSeq" id="WP_160820513.1">
    <property type="nucleotide sequence ID" value="NZ_JBHSXS010000004.1"/>
</dbReference>
<dbReference type="PANTHER" id="PTHR43615">
    <property type="entry name" value="PHOSPHOENOLPYRUVATE SYNTHASE-RELATED"/>
    <property type="match status" value="1"/>
</dbReference>
<dbReference type="Pfam" id="PF00391">
    <property type="entry name" value="PEP-utilizers"/>
    <property type="match status" value="1"/>
</dbReference>
<sequence>MTGDRERPYVLDLDAAEADLATVGGKGASLARLAREGLPVPAGFHVTTDAYRHHVDSHGLRERIDAALADVDPDRPETAERAAERIGALFARHEPPDDLAGPIRWAYAALGDRYHPLAVRSSATAEDRAARSSAGQHDSFLGVRGEAALLAAVRDCWASLWTARAIGYRARHGGGGAGPSIAVTVQTLVAAESAGVMFTVAPVSGSSDQVVLNAAWGLGDAVTGGRVTPDALVVDKETGLVAGRRVSEKTVMSVLTLDGLRDEPVPPERRGEAVLTAEAAGELARLGVRIERLYGRGVDVEWAWADGRPYVVQARPITSRTAERPDPGGHATEVWNDSLAADRLWSSGDLGEAIPDVMTPCTRSLVEIFMAGAMAPSSLPGLRAYGVIGGRFYTDLSMAAAIAHAFGARSRLGALERDYGRLPPGMRVPRPPVSRLDVIRALAPAVLDVTRRVPLNRRRLPAFLEESPARCDALRGRFASTDDPRDLANLWRDEVLPFFTEACHMLEAAMRQDGRALTSVPRYLERRAGERDADAMLSGLRHPRQRLAALGPVTGLARVARGELDAGAYLQEWGHRSPHEFEVSTPRPAEDPAWLDRQVEAVRASARASGEDATDLSRRQLDTARAAWDRFRSRRPRRVGAARRRVGRYARAVHDREAARSEVARAFWVLRAFVLRAGELTGRGEELFQLTIHEILAVLGGDDRPLERVAVRRRTYDRYRALPSYPPLIRGRFDPFAWATDPERRTDFYDATGRADRAARDREASSGGLVAVPDDGGSAAQSGVMGFPGAAGVAEGTVRVLASPEDGDLLRPGEVLVTAVTNAGWSPLFPRAAAIVTDVGGPLSHAAIVARELGIPAVVGCGDATMRLSTGDRVRVDGEHGAVDPVRDRPQDADRAREPGGTRDGAAGGATGRGRRPSTGGSPRRGATSGGRREARG</sequence>
<feature type="domain" description="Pyruvate phosphate dikinase AMP/ATP-binding" evidence="3">
    <location>
        <begin position="22"/>
        <end position="324"/>
    </location>
</feature>
<evidence type="ECO:0000259" key="2">
    <source>
        <dbReference type="Pfam" id="PF00391"/>
    </source>
</evidence>
<accession>A0ABW2CDZ1</accession>
<dbReference type="Gene3D" id="3.30.1490.20">
    <property type="entry name" value="ATP-grasp fold, A domain"/>
    <property type="match status" value="1"/>
</dbReference>
<dbReference type="InterPro" id="IPR008279">
    <property type="entry name" value="PEP-util_enz_mobile_dom"/>
</dbReference>
<protein>
    <submittedName>
        <fullName evidence="4">PEP/pyruvate-binding domain-containing protein</fullName>
    </submittedName>
</protein>
<evidence type="ECO:0000313" key="4">
    <source>
        <dbReference type="EMBL" id="MFC6879992.1"/>
    </source>
</evidence>
<dbReference type="EMBL" id="JBHSXS010000004">
    <property type="protein sequence ID" value="MFC6879992.1"/>
    <property type="molecule type" value="Genomic_DNA"/>
</dbReference>
<dbReference type="SUPFAM" id="SSF52009">
    <property type="entry name" value="Phosphohistidine domain"/>
    <property type="match status" value="1"/>
</dbReference>
<keyword evidence="5" id="KW-1185">Reference proteome</keyword>
<evidence type="ECO:0000256" key="1">
    <source>
        <dbReference type="SAM" id="MobiDB-lite"/>
    </source>
</evidence>
<feature type="domain" description="PEP-utilising enzyme mobile" evidence="2">
    <location>
        <begin position="811"/>
        <end position="881"/>
    </location>
</feature>
<organism evidence="4 5">
    <name type="scientific">Actinomadura yumaensis</name>
    <dbReference type="NCBI Taxonomy" id="111807"/>
    <lineage>
        <taxon>Bacteria</taxon>
        <taxon>Bacillati</taxon>
        <taxon>Actinomycetota</taxon>
        <taxon>Actinomycetes</taxon>
        <taxon>Streptosporangiales</taxon>
        <taxon>Thermomonosporaceae</taxon>
        <taxon>Actinomadura</taxon>
    </lineage>
</organism>
<feature type="compositionally biased region" description="Basic and acidic residues" evidence="1">
    <location>
        <begin position="872"/>
        <end position="901"/>
    </location>
</feature>
<comment type="caution">
    <text evidence="4">The sequence shown here is derived from an EMBL/GenBank/DDBJ whole genome shotgun (WGS) entry which is preliminary data.</text>
</comment>
<feature type="region of interest" description="Disordered" evidence="1">
    <location>
        <begin position="872"/>
        <end position="937"/>
    </location>
</feature>
<feature type="compositionally biased region" description="Gly residues" evidence="1">
    <location>
        <begin position="902"/>
        <end position="912"/>
    </location>
</feature>
<dbReference type="Pfam" id="PF01326">
    <property type="entry name" value="PPDK_N"/>
    <property type="match status" value="1"/>
</dbReference>
<dbReference type="Gene3D" id="3.50.30.10">
    <property type="entry name" value="Phosphohistidine domain"/>
    <property type="match status" value="1"/>
</dbReference>
<dbReference type="Proteomes" id="UP001596380">
    <property type="component" value="Unassembled WGS sequence"/>
</dbReference>
<dbReference type="PANTHER" id="PTHR43615:SF1">
    <property type="entry name" value="PPDK_N DOMAIN-CONTAINING PROTEIN"/>
    <property type="match status" value="1"/>
</dbReference>